<evidence type="ECO:0000256" key="1">
    <source>
        <dbReference type="ARBA" id="ARBA00022741"/>
    </source>
</evidence>
<proteinExistence type="predicted"/>
<dbReference type="GO" id="GO:0140662">
    <property type="term" value="F:ATP-dependent protein folding chaperone"/>
    <property type="evidence" value="ECO:0007669"/>
    <property type="project" value="InterPro"/>
</dbReference>
<dbReference type="Gene3D" id="3.90.640.10">
    <property type="entry name" value="Actin, Chain A, domain 4"/>
    <property type="match status" value="1"/>
</dbReference>
<feature type="region of interest" description="Disordered" evidence="3">
    <location>
        <begin position="161"/>
        <end position="183"/>
    </location>
</feature>
<dbReference type="GO" id="GO:0005829">
    <property type="term" value="C:cytosol"/>
    <property type="evidence" value="ECO:0007669"/>
    <property type="project" value="TreeGrafter"/>
</dbReference>
<dbReference type="SUPFAM" id="SSF53067">
    <property type="entry name" value="Actin-like ATPase domain"/>
    <property type="match status" value="2"/>
</dbReference>
<reference evidence="4 5" key="1">
    <citation type="submission" date="2019-06" db="EMBL/GenBank/DDBJ databases">
        <title>A chromosomal-level reference genome of Carpinus fangiana (Coryloideae, Betulaceae).</title>
        <authorList>
            <person name="Yang X."/>
            <person name="Wang Z."/>
            <person name="Zhang L."/>
            <person name="Hao G."/>
            <person name="Liu J."/>
            <person name="Yang Y."/>
        </authorList>
    </citation>
    <scope>NUCLEOTIDE SEQUENCE [LARGE SCALE GENOMIC DNA]</scope>
    <source>
        <strain evidence="4">Cfa_2016G</strain>
        <tissue evidence="4">Leaf</tissue>
    </source>
</reference>
<dbReference type="OrthoDB" id="29851at2759"/>
<evidence type="ECO:0000313" key="4">
    <source>
        <dbReference type="EMBL" id="KAB8356584.1"/>
    </source>
</evidence>
<comment type="caution">
    <text evidence="4">The sequence shown here is derived from an EMBL/GenBank/DDBJ whole genome shotgun (WGS) entry which is preliminary data.</text>
</comment>
<name>A0A5N6KX87_9ROSI</name>
<sequence length="636" mass="68493">MKAFVPRVEYLIELSRASLFSTSATWPAKKPARTRARIKEERWRRCATFRTRGVQGNVDAKTLQSPKFLDMSAEEEQPSRVAIGISFGNSYSSIASTVGGGDPKVIANEEGDRQIPSILAYVDGEEFHGTQAKSQLVRNSKNTVAGFRDFLGKDFKSIDPTTARGAAQPQEHESTVAFSIRDSESESPSTVTVSEIATRHLRRLAASASDYLGKKVTAAVITVPTDFTQAQKAALVKAAKDADIEVLQLITEPIAALLAHDRREDHRPADKTVVVADLGANRSDVAVVSVRGGMYSILATTHDYAVGGLKLDETIQEYVAKEFVKKHKVDPRETDRGLAKMRLESEACKKALSLGSSASFAVESLANGIDFTLNLNRTRYDMLAGKVYGRFVQLIQDAIVKAELDVLDIDEVLVSGGTAHTPRIASNLGSIFPESTQIVAPASDAAAINPSELTARGAALQAYMIESYDTEDIDQSTHAAVTVTPHLAKSIGLVLTGDEFKPIIPAETPLPVRRTVNFTATSDSEAALIRVAEGIRDIKITQPEPKAKQNGKATDNDEDDDEDEDSEEEDEEKRETMWKVGNVVGELALKDVKKGSKVTVQVQVGADLEITMSAMVAGKSGVKGSVPGSAANGAAH</sequence>
<dbReference type="PANTHER" id="PTHR45639:SF32">
    <property type="entry name" value="HEAT SHOCK PROTEIN PDR13"/>
    <property type="match status" value="1"/>
</dbReference>
<dbReference type="Pfam" id="PF00012">
    <property type="entry name" value="HSP70"/>
    <property type="match status" value="1"/>
</dbReference>
<keyword evidence="5" id="KW-1185">Reference proteome</keyword>
<keyword evidence="2" id="KW-0067">ATP-binding</keyword>
<dbReference type="CDD" id="cd10232">
    <property type="entry name" value="ASKHA_NBD_HSP70_ScSsz1p-like"/>
    <property type="match status" value="1"/>
</dbReference>
<dbReference type="GO" id="GO:0005634">
    <property type="term" value="C:nucleus"/>
    <property type="evidence" value="ECO:0007669"/>
    <property type="project" value="TreeGrafter"/>
</dbReference>
<dbReference type="Gene3D" id="2.60.34.10">
    <property type="entry name" value="Substrate Binding Domain Of DNAk, Chain A, domain 1"/>
    <property type="match status" value="1"/>
</dbReference>
<dbReference type="FunFam" id="3.90.640.10:FF:000021">
    <property type="entry name" value="Heat shock protein 14"/>
    <property type="match status" value="1"/>
</dbReference>
<dbReference type="FunFam" id="3.30.30.30:FF:000009">
    <property type="entry name" value="Heat shock protein Hsp70"/>
    <property type="match status" value="1"/>
</dbReference>
<dbReference type="GO" id="GO:0005524">
    <property type="term" value="F:ATP binding"/>
    <property type="evidence" value="ECO:0007669"/>
    <property type="project" value="UniProtKB-KW"/>
</dbReference>
<dbReference type="PANTHER" id="PTHR45639">
    <property type="entry name" value="HSC70CB, ISOFORM G-RELATED"/>
    <property type="match status" value="1"/>
</dbReference>
<evidence type="ECO:0000256" key="3">
    <source>
        <dbReference type="SAM" id="MobiDB-lite"/>
    </source>
</evidence>
<evidence type="ECO:0000256" key="2">
    <source>
        <dbReference type="ARBA" id="ARBA00022840"/>
    </source>
</evidence>
<dbReference type="EMBL" id="VIBQ01000016">
    <property type="protein sequence ID" value="KAB8356584.1"/>
    <property type="molecule type" value="Genomic_DNA"/>
</dbReference>
<dbReference type="PRINTS" id="PR00301">
    <property type="entry name" value="HEATSHOCK70"/>
</dbReference>
<evidence type="ECO:0000313" key="5">
    <source>
        <dbReference type="Proteomes" id="UP000327013"/>
    </source>
</evidence>
<dbReference type="InterPro" id="IPR029047">
    <property type="entry name" value="HSP70_peptide-bd_sf"/>
</dbReference>
<gene>
    <name evidence="4" type="ORF">FH972_024166</name>
</gene>
<dbReference type="InterPro" id="IPR043129">
    <property type="entry name" value="ATPase_NBD"/>
</dbReference>
<feature type="compositionally biased region" description="Acidic residues" evidence="3">
    <location>
        <begin position="556"/>
        <end position="572"/>
    </location>
</feature>
<dbReference type="Proteomes" id="UP000327013">
    <property type="component" value="Unassembled WGS sequence"/>
</dbReference>
<dbReference type="SUPFAM" id="SSF100920">
    <property type="entry name" value="Heat shock protein 70kD (HSP70), peptide-binding domain"/>
    <property type="match status" value="1"/>
</dbReference>
<keyword evidence="1" id="KW-0547">Nucleotide-binding</keyword>
<organism evidence="4 5">
    <name type="scientific">Carpinus fangiana</name>
    <dbReference type="NCBI Taxonomy" id="176857"/>
    <lineage>
        <taxon>Eukaryota</taxon>
        <taxon>Viridiplantae</taxon>
        <taxon>Streptophyta</taxon>
        <taxon>Embryophyta</taxon>
        <taxon>Tracheophyta</taxon>
        <taxon>Spermatophyta</taxon>
        <taxon>Magnoliopsida</taxon>
        <taxon>eudicotyledons</taxon>
        <taxon>Gunneridae</taxon>
        <taxon>Pentapetalae</taxon>
        <taxon>rosids</taxon>
        <taxon>fabids</taxon>
        <taxon>Fagales</taxon>
        <taxon>Betulaceae</taxon>
        <taxon>Carpinus</taxon>
    </lineage>
</organism>
<feature type="region of interest" description="Disordered" evidence="3">
    <location>
        <begin position="540"/>
        <end position="578"/>
    </location>
</feature>
<dbReference type="Gene3D" id="3.30.420.40">
    <property type="match status" value="2"/>
</dbReference>
<protein>
    <submittedName>
        <fullName evidence="4">Uncharacterized protein</fullName>
    </submittedName>
</protein>
<accession>A0A5N6KX87</accession>
<dbReference type="Gene3D" id="3.30.30.30">
    <property type="match status" value="1"/>
</dbReference>
<dbReference type="InterPro" id="IPR013126">
    <property type="entry name" value="Hsp_70_fam"/>
</dbReference>
<dbReference type="AlphaFoldDB" id="A0A5N6KX87"/>